<feature type="transmembrane region" description="Helical" evidence="10">
    <location>
        <begin position="202"/>
        <end position="223"/>
    </location>
</feature>
<evidence type="ECO:0000256" key="2">
    <source>
        <dbReference type="ARBA" id="ARBA00022516"/>
    </source>
</evidence>
<feature type="transmembrane region" description="Helical" evidence="10">
    <location>
        <begin position="63"/>
        <end position="84"/>
    </location>
</feature>
<keyword evidence="2 10" id="KW-0444">Lipid biosynthesis</keyword>
<dbReference type="EMBL" id="JAJGCB010000001">
    <property type="protein sequence ID" value="KAJ8995394.1"/>
    <property type="molecule type" value="Genomic_DNA"/>
</dbReference>
<dbReference type="Proteomes" id="UP001161757">
    <property type="component" value="Unassembled WGS sequence"/>
</dbReference>
<comment type="similarity">
    <text evidence="10">Belongs to the ELO family.</text>
</comment>
<evidence type="ECO:0000313" key="14">
    <source>
        <dbReference type="Proteomes" id="UP001161757"/>
    </source>
</evidence>
<feature type="compositionally biased region" description="Polar residues" evidence="12">
    <location>
        <begin position="641"/>
        <end position="662"/>
    </location>
</feature>
<keyword evidence="4 10" id="KW-0812">Transmembrane</keyword>
<comment type="subcellular location">
    <subcellularLocation>
        <location evidence="1">Membrane</location>
        <topology evidence="1">Multi-pass membrane protein</topology>
    </subcellularLocation>
</comment>
<feature type="compositionally biased region" description="Basic and acidic residues" evidence="12">
    <location>
        <begin position="804"/>
        <end position="837"/>
    </location>
</feature>
<dbReference type="PANTHER" id="PTHR11157">
    <property type="entry name" value="FATTY ACID ACYL TRANSFERASE-RELATED"/>
    <property type="match status" value="1"/>
</dbReference>
<dbReference type="Pfam" id="PF01151">
    <property type="entry name" value="ELO"/>
    <property type="match status" value="1"/>
</dbReference>
<dbReference type="GO" id="GO:0034625">
    <property type="term" value="P:fatty acid elongation, monounsaturated fatty acid"/>
    <property type="evidence" value="ECO:0007669"/>
    <property type="project" value="TreeGrafter"/>
</dbReference>
<feature type="transmembrane region" description="Helical" evidence="10">
    <location>
        <begin position="105"/>
        <end position="126"/>
    </location>
</feature>
<feature type="transmembrane region" description="Helical" evidence="10">
    <location>
        <begin position="418"/>
        <end position="444"/>
    </location>
</feature>
<keyword evidence="9 10" id="KW-0275">Fatty acid biosynthesis</keyword>
<keyword evidence="8 10" id="KW-0472">Membrane</keyword>
<evidence type="ECO:0000256" key="12">
    <source>
        <dbReference type="SAM" id="MobiDB-lite"/>
    </source>
</evidence>
<feature type="transmembrane region" description="Helical" evidence="10">
    <location>
        <begin position="253"/>
        <end position="279"/>
    </location>
</feature>
<dbReference type="GO" id="GO:0030148">
    <property type="term" value="P:sphingolipid biosynthetic process"/>
    <property type="evidence" value="ECO:0007669"/>
    <property type="project" value="TreeGrafter"/>
</dbReference>
<reference evidence="13" key="1">
    <citation type="submission" date="2023-01" db="EMBL/GenBank/DDBJ databases">
        <title>Exophiala dermititidis isolated from Cystic Fibrosis Patient.</title>
        <authorList>
            <person name="Kurbessoian T."/>
            <person name="Crocker A."/>
            <person name="Murante D."/>
            <person name="Hogan D.A."/>
            <person name="Stajich J.E."/>
        </authorList>
    </citation>
    <scope>NUCLEOTIDE SEQUENCE</scope>
    <source>
        <strain evidence="13">Ex8</strain>
    </source>
</reference>
<keyword evidence="11" id="KW-0175">Coiled coil</keyword>
<dbReference type="InterPro" id="IPR002076">
    <property type="entry name" value="ELO_fam"/>
</dbReference>
<evidence type="ECO:0000256" key="3">
    <source>
        <dbReference type="ARBA" id="ARBA00022679"/>
    </source>
</evidence>
<dbReference type="Gene3D" id="1.20.120.20">
    <property type="entry name" value="Apolipoprotein"/>
    <property type="match status" value="1"/>
</dbReference>
<dbReference type="AlphaFoldDB" id="A0AAN6F2X3"/>
<evidence type="ECO:0000256" key="7">
    <source>
        <dbReference type="ARBA" id="ARBA00023098"/>
    </source>
</evidence>
<feature type="transmembrane region" description="Helical" evidence="10">
    <location>
        <begin position="291"/>
        <end position="314"/>
    </location>
</feature>
<evidence type="ECO:0000256" key="9">
    <source>
        <dbReference type="ARBA" id="ARBA00023160"/>
    </source>
</evidence>
<feature type="compositionally biased region" description="Low complexity" evidence="12">
    <location>
        <begin position="722"/>
        <end position="736"/>
    </location>
</feature>
<evidence type="ECO:0000256" key="6">
    <source>
        <dbReference type="ARBA" id="ARBA00022989"/>
    </source>
</evidence>
<accession>A0AAN6F2X3</accession>
<evidence type="ECO:0000256" key="4">
    <source>
        <dbReference type="ARBA" id="ARBA00022692"/>
    </source>
</evidence>
<comment type="catalytic activity">
    <reaction evidence="10">
        <text>an acyl-CoA + malonyl-CoA + H(+) = a 3-oxoacyl-CoA + CO2 + CoA</text>
        <dbReference type="Rhea" id="RHEA:50252"/>
        <dbReference type="ChEBI" id="CHEBI:15378"/>
        <dbReference type="ChEBI" id="CHEBI:16526"/>
        <dbReference type="ChEBI" id="CHEBI:57287"/>
        <dbReference type="ChEBI" id="CHEBI:57384"/>
        <dbReference type="ChEBI" id="CHEBI:58342"/>
        <dbReference type="ChEBI" id="CHEBI:90726"/>
    </reaction>
    <physiologicalReaction direction="left-to-right" evidence="10">
        <dbReference type="Rhea" id="RHEA:50253"/>
    </physiologicalReaction>
</comment>
<evidence type="ECO:0000313" key="13">
    <source>
        <dbReference type="EMBL" id="KAJ8995394.1"/>
    </source>
</evidence>
<dbReference type="GO" id="GO:0034626">
    <property type="term" value="P:fatty acid elongation, polyunsaturated fatty acid"/>
    <property type="evidence" value="ECO:0007669"/>
    <property type="project" value="TreeGrafter"/>
</dbReference>
<dbReference type="EC" id="2.3.1.-" evidence="10"/>
<dbReference type="SUPFAM" id="SSF47162">
    <property type="entry name" value="Apolipoprotein"/>
    <property type="match status" value="1"/>
</dbReference>
<evidence type="ECO:0000256" key="8">
    <source>
        <dbReference type="ARBA" id="ARBA00023136"/>
    </source>
</evidence>
<keyword evidence="6 10" id="KW-1133">Transmembrane helix</keyword>
<feature type="region of interest" description="Disordered" evidence="12">
    <location>
        <begin position="638"/>
        <end position="884"/>
    </location>
</feature>
<dbReference type="GO" id="GO:0005789">
    <property type="term" value="C:endoplasmic reticulum membrane"/>
    <property type="evidence" value="ECO:0007669"/>
    <property type="project" value="TreeGrafter"/>
</dbReference>
<evidence type="ECO:0000256" key="5">
    <source>
        <dbReference type="ARBA" id="ARBA00022832"/>
    </source>
</evidence>
<evidence type="ECO:0000256" key="10">
    <source>
        <dbReference type="RuleBase" id="RU361115"/>
    </source>
</evidence>
<keyword evidence="5 10" id="KW-0276">Fatty acid metabolism</keyword>
<feature type="coiled-coil region" evidence="11">
    <location>
        <begin position="504"/>
        <end position="558"/>
    </location>
</feature>
<sequence>MSATEVLEWLGLSKTSPGVKVTTLPASYFKFPPLPEPTTVPPPTGDPALAHPFTIPTDLYNELLSANVPLTVALVYMSFVTLVNSVNANRKYKPWAFSRTRLFKLLVILHNTFLALYSVWTCVGMVNALRLSLPPLGEHWKTTDTVDALCKLHGPRGVGNAATYNATTSSWTMTNRLLHLAADGFGPERSDVGRLWNEGLAFYGWLFYLSKFYEILDTCIILAKGRKSSLLQTYHHAGAMISMWAGIRYMSPPIWMFVLVNSGIHAIMYTFYLFAAIGIRMPKWLKQSLTTLQITQFVVGASFAFLHLFVAYQIPVSVPYIYHLGNVASKILSDVPSAASTTLSSAVATASAGRGAWLKKAALRAAGYEGLAENVLNEEGRPFGIDAVHIAEEVVAREETRYRDELQWVHCLDTSGQVFAILLNCMYLLPLTYLFVEFFVTAYLKRIESRRGSTASEKAEYARRSFQDATKGVSRRLSEAVEEMHRTAEDIGDDTVIVDGDEIKRELKQVVDEAKSTIQRGSEKVKQPISGIDTEKVKQEVQSDMEKVRKNLQDTVDKVKATASQPINEENKEKAKAAAQNAKDTTLKAVNKAADTLNSAAETVKEQAANLGSDETKEQLKSTASKAAAKAGEIKDGAVTSAKQTAEQVSESVKQGTANLVSGDTKKQVESTASKAAAKANEVTNEAASVTKQATDQASEKLKEQASNLTSEDTKKQVKSTAGKAAAKADNAKNGALDSAKKTTNQASEAAAETVKKAQGATEDAKKEADKSNQKSKEVKKTPNGNGTGAEGASGPARSKAKAKTAESSESKEEKQEKKKEDKIIDESQAVRDHDVDAGGNDEEQSKEEASSEVKPGVSFADAVKEDDTSEVKPGVSFADAVKE</sequence>
<dbReference type="PANTHER" id="PTHR11157:SF169">
    <property type="entry name" value="ELONGATION OF FATTY ACIDS PROTEIN"/>
    <property type="match status" value="1"/>
</dbReference>
<feature type="compositionally biased region" description="Polar residues" evidence="12">
    <location>
        <begin position="682"/>
        <end position="697"/>
    </location>
</feature>
<name>A0AAN6F2X3_EXODE</name>
<keyword evidence="3 10" id="KW-0808">Transferase</keyword>
<dbReference type="GO" id="GO:0009922">
    <property type="term" value="F:fatty acid elongase activity"/>
    <property type="evidence" value="ECO:0007669"/>
    <property type="project" value="InterPro"/>
</dbReference>
<evidence type="ECO:0000256" key="11">
    <source>
        <dbReference type="SAM" id="Coils"/>
    </source>
</evidence>
<gene>
    <name evidence="13" type="ORF">HRR80_000169</name>
</gene>
<proteinExistence type="inferred from homology"/>
<evidence type="ECO:0000256" key="1">
    <source>
        <dbReference type="ARBA" id="ARBA00004141"/>
    </source>
</evidence>
<comment type="caution">
    <text evidence="13">The sequence shown here is derived from an EMBL/GenBank/DDBJ whole genome shotgun (WGS) entry which is preliminary data.</text>
</comment>
<dbReference type="GO" id="GO:0042761">
    <property type="term" value="P:very long-chain fatty acid biosynthetic process"/>
    <property type="evidence" value="ECO:0007669"/>
    <property type="project" value="TreeGrafter"/>
</dbReference>
<keyword evidence="7 10" id="KW-0443">Lipid metabolism</keyword>
<protein>
    <recommendedName>
        <fullName evidence="10">Elongation of fatty acids protein</fullName>
        <ecNumber evidence="10">2.3.1.-</ecNumber>
    </recommendedName>
</protein>
<dbReference type="GO" id="GO:0019367">
    <property type="term" value="P:fatty acid elongation, saturated fatty acid"/>
    <property type="evidence" value="ECO:0007669"/>
    <property type="project" value="TreeGrafter"/>
</dbReference>
<organism evidence="13 14">
    <name type="scientific">Exophiala dermatitidis</name>
    <name type="common">Black yeast-like fungus</name>
    <name type="synonym">Wangiella dermatitidis</name>
    <dbReference type="NCBI Taxonomy" id="5970"/>
    <lineage>
        <taxon>Eukaryota</taxon>
        <taxon>Fungi</taxon>
        <taxon>Dikarya</taxon>
        <taxon>Ascomycota</taxon>
        <taxon>Pezizomycotina</taxon>
        <taxon>Eurotiomycetes</taxon>
        <taxon>Chaetothyriomycetidae</taxon>
        <taxon>Chaetothyriales</taxon>
        <taxon>Herpotrichiellaceae</taxon>
        <taxon>Exophiala</taxon>
    </lineage>
</organism>
<feature type="compositionally biased region" description="Basic and acidic residues" evidence="12">
    <location>
        <begin position="763"/>
        <end position="781"/>
    </location>
</feature>